<proteinExistence type="inferred from homology"/>
<gene>
    <name evidence="10" type="primary">PPFIA3</name>
</gene>
<feature type="region of interest" description="Disordered" evidence="8">
    <location>
        <begin position="593"/>
        <end position="614"/>
    </location>
</feature>
<dbReference type="CDD" id="cd09562">
    <property type="entry name" value="SAM_liprin-alpha1_2_3_4_repeat1"/>
    <property type="match status" value="1"/>
</dbReference>
<dbReference type="Gene3D" id="1.10.287.1490">
    <property type="match status" value="1"/>
</dbReference>
<evidence type="ECO:0000256" key="2">
    <source>
        <dbReference type="ARBA" id="ARBA00007026"/>
    </source>
</evidence>
<accession>G3UI92</accession>
<evidence type="ECO:0000256" key="1">
    <source>
        <dbReference type="ARBA" id="ARBA00004496"/>
    </source>
</evidence>
<dbReference type="InParanoid" id="G3UI92"/>
<protein>
    <submittedName>
        <fullName evidence="10">PTPRF interacting protein alpha 3</fullName>
    </submittedName>
</protein>
<organism evidence="10 11">
    <name type="scientific">Loxodonta africana</name>
    <name type="common">African elephant</name>
    <dbReference type="NCBI Taxonomy" id="9785"/>
    <lineage>
        <taxon>Eukaryota</taxon>
        <taxon>Metazoa</taxon>
        <taxon>Chordata</taxon>
        <taxon>Craniata</taxon>
        <taxon>Vertebrata</taxon>
        <taxon>Euteleostomi</taxon>
        <taxon>Mammalia</taxon>
        <taxon>Eutheria</taxon>
        <taxon>Afrotheria</taxon>
        <taxon>Proboscidea</taxon>
        <taxon>Elephantidae</taxon>
        <taxon>Loxodonta</taxon>
    </lineage>
</organism>
<dbReference type="SUPFAM" id="SSF47769">
    <property type="entry name" value="SAM/Pointed domain"/>
    <property type="match status" value="3"/>
</dbReference>
<dbReference type="AlphaFoldDB" id="G3UI92"/>
<dbReference type="GO" id="GO:0050808">
    <property type="term" value="P:synapse organization"/>
    <property type="evidence" value="ECO:0007669"/>
    <property type="project" value="TreeGrafter"/>
</dbReference>
<evidence type="ECO:0000256" key="6">
    <source>
        <dbReference type="ARBA" id="ARBA00023054"/>
    </source>
</evidence>
<comment type="subcellular location">
    <subcellularLocation>
        <location evidence="1">Cytoplasm</location>
    </subcellularLocation>
</comment>
<name>G3UI92_LOXAF</name>
<keyword evidence="11" id="KW-1185">Reference proteome</keyword>
<dbReference type="eggNOG" id="KOG0249">
    <property type="taxonomic scope" value="Eukaryota"/>
</dbReference>
<keyword evidence="6 7" id="KW-0175">Coiled coil</keyword>
<dbReference type="PANTHER" id="PTHR12587:SF4">
    <property type="entry name" value="LIPRIN-ALPHA-3"/>
    <property type="match status" value="1"/>
</dbReference>
<dbReference type="Ensembl" id="ENSLAFT00000026728.1">
    <property type="protein sequence ID" value="ENSLAFP00000027550.1"/>
    <property type="gene ID" value="ENSLAFG00000016140.3"/>
</dbReference>
<feature type="coiled-coil region" evidence="7">
    <location>
        <begin position="43"/>
        <end position="77"/>
    </location>
</feature>
<feature type="region of interest" description="Disordered" evidence="8">
    <location>
        <begin position="550"/>
        <end position="576"/>
    </location>
</feature>
<sequence length="1242" mass="138640">RTAAMMCEVMPTISEDGRRGSALGPDEAGGELERLMVTMLTERERLLETLREAQDGLATAQLRLRELGHEKDSLQRQLSIALPQVWAGPGAGPREEFAALTKELNLCREQLLEREEEIAELKAERNNTRLLLEHLECLVSRHERSLRMTVVKRQAQSPGGVSSEVEVLKALKSLFEHHKALDEKVRERLRMALERVAVLEEELELSNQEETSTREVKVRLSRTRSSSDGGTYDLPLEGQCQCSPPQTLANGLGPGGDSNRRTTELEEALERQRAEVCQLRERLAVLCRQMSQLEEELGTAHRELGKAEEANTKLQRDLKEALAQREDMEERITTLEKRYLSAQREATSLHDANDKLENELASKESLYRQSEEKSRQLAEWLDDAKQKLQQTLQKAETLPEIEAQLAQRVAALNKAEERHGNFEERLRQLEAQLEEKNQELQRARQREKMNDDHNKRLSETVDKLLSESNERLQLHLKERMGALEEKNSLSEEIASMKKLQDELLLNKEQLLAEMERMQMEIDQLRGRPPSSYSRSLPGSALELRYSQAPTLPSGAHLDPYGAGSGRAGKRGRWSGVKDEPSKIAWGCHRQEWERSAPTGSLPPPFPGELDGSDEEEAEGMFGAELLSPSGQADVQTLAIMLQEQLEAINKEIKLIQEEKETTEQRAEELESRVSSSGLDSLGRYRSSCSLPPSLTTSTLASPSPPSSGHSTPRLAPPSPAREGTDKAVSVLKSLQTKHTFNHVPKEEAGAPRGEGPAIPGDTPPPTPRSARLERMTQALALQAGSLEDGGPSRGSEGTQDSLHKAPKKKSIKSSIGRLFGKKEKGRMGPPGRDSSSLAVKMMGMGKGGVQIFPSSFPTSRHELLEEACRQGLPFAAWDGPTVVSWLELWVGMPAWYVAACRANVKSGAIMANLSDTEIQREIGISNPLHRLKLRLAIQEMVSLTSPSAPASSRTSTGNVWMTHEEMESLTATTKPTWEGVRGPDSFPTCPWPQILAYGDMNHEWVGNDWLPSLGLPQYRSYFMESLVDARMLDHLNKKELRGQLKMVDSFHRVSLHYGIMCLKRLNYDRKDLERRREESQTQIRDVMVWSNERVMGWVSGLGLKEFATNLTESGVHGALLALDETFDYSDLALLLQIPTQNAQARQLLEKEFSNLISLGTDRRLDEDSSKSFSRSPSWRKMFREKDLRGVTPDSAEMLPPNFRSAAAGALGSPGLPLRKLQPEGQTSGSSRADGVSVRTYSC</sequence>
<feature type="coiled-coil region" evidence="7">
    <location>
        <begin position="493"/>
        <end position="527"/>
    </location>
</feature>
<dbReference type="InterPro" id="IPR057892">
    <property type="entry name" value="LIP-1_CC2"/>
</dbReference>
<evidence type="ECO:0000313" key="11">
    <source>
        <dbReference type="Proteomes" id="UP000007646"/>
    </source>
</evidence>
<feature type="compositionally biased region" description="Low complexity" evidence="8">
    <location>
        <begin position="1204"/>
        <end position="1217"/>
    </location>
</feature>
<dbReference type="GO" id="GO:0001669">
    <property type="term" value="C:acrosomal vesicle"/>
    <property type="evidence" value="ECO:0007669"/>
    <property type="project" value="Ensembl"/>
</dbReference>
<dbReference type="CDD" id="cd09568">
    <property type="entry name" value="SAM_liprin-alpha1_2_3_4_repeat3"/>
    <property type="match status" value="1"/>
</dbReference>
<dbReference type="GeneTree" id="ENSGT01050000244900"/>
<feature type="region of interest" description="Disordered" evidence="8">
    <location>
        <begin position="663"/>
        <end position="769"/>
    </location>
</feature>
<dbReference type="SMART" id="SM00454">
    <property type="entry name" value="SAM"/>
    <property type="match status" value="3"/>
</dbReference>
<reference evidence="10" key="3">
    <citation type="submission" date="2025-09" db="UniProtKB">
        <authorList>
            <consortium name="Ensembl"/>
        </authorList>
    </citation>
    <scope>IDENTIFICATION</scope>
    <source>
        <strain evidence="10">Isolate ISIS603380</strain>
    </source>
</reference>
<evidence type="ECO:0000259" key="9">
    <source>
        <dbReference type="PROSITE" id="PS50105"/>
    </source>
</evidence>
<dbReference type="STRING" id="9785.ENSLAFP00000027550"/>
<feature type="domain" description="SAM" evidence="9">
    <location>
        <begin position="877"/>
        <end position="943"/>
    </location>
</feature>
<evidence type="ECO:0000256" key="5">
    <source>
        <dbReference type="ARBA" id="ARBA00022737"/>
    </source>
</evidence>
<feature type="coiled-coil region" evidence="7">
    <location>
        <begin position="283"/>
        <end position="450"/>
    </location>
</feature>
<evidence type="ECO:0000256" key="3">
    <source>
        <dbReference type="ARBA" id="ARBA00022490"/>
    </source>
</evidence>
<dbReference type="Gene3D" id="1.10.150.50">
    <property type="entry name" value="Transcription Factor, Ets-1"/>
    <property type="match status" value="3"/>
</dbReference>
<dbReference type="InterPro" id="IPR029515">
    <property type="entry name" value="Liprin"/>
</dbReference>
<dbReference type="InterPro" id="IPR001660">
    <property type="entry name" value="SAM"/>
</dbReference>
<feature type="domain" description="SAM" evidence="9">
    <location>
        <begin position="1008"/>
        <end position="1065"/>
    </location>
</feature>
<keyword evidence="3" id="KW-0963">Cytoplasm</keyword>
<dbReference type="FunCoup" id="G3UI92">
    <property type="interactions" value="142"/>
</dbReference>
<evidence type="ECO:0000256" key="4">
    <source>
        <dbReference type="ARBA" id="ARBA00022553"/>
    </source>
</evidence>
<dbReference type="PROSITE" id="PS50105">
    <property type="entry name" value="SAM_DOMAIN"/>
    <property type="match status" value="3"/>
</dbReference>
<dbReference type="InterPro" id="IPR037621">
    <property type="entry name" value="LIP-1_SAM_2"/>
</dbReference>
<dbReference type="Pfam" id="PF25526">
    <property type="entry name" value="LIP-1"/>
    <property type="match status" value="1"/>
</dbReference>
<dbReference type="PANTHER" id="PTHR12587">
    <property type="entry name" value="LAR INTERACTING PROTEIN LIP -RELATED PROTEIN"/>
    <property type="match status" value="1"/>
</dbReference>
<feature type="compositionally biased region" description="Low complexity" evidence="8">
    <location>
        <begin position="686"/>
        <end position="701"/>
    </location>
</feature>
<dbReference type="GO" id="GO:0098978">
    <property type="term" value="C:glutamatergic synapse"/>
    <property type="evidence" value="ECO:0007669"/>
    <property type="project" value="Ensembl"/>
</dbReference>
<dbReference type="CDD" id="cd09565">
    <property type="entry name" value="SAM_liprin-alpha1_2_3_4_repeat2"/>
    <property type="match status" value="1"/>
</dbReference>
<feature type="domain" description="SAM" evidence="9">
    <location>
        <begin position="1089"/>
        <end position="1158"/>
    </location>
</feature>
<dbReference type="FunFam" id="1.10.150.50:FF:000004">
    <property type="entry name" value="PTPRF interacting protein alpha 1"/>
    <property type="match status" value="1"/>
</dbReference>
<keyword evidence="4" id="KW-0597">Phosphoprotein</keyword>
<evidence type="ECO:0000313" key="10">
    <source>
        <dbReference type="Ensembl" id="ENSLAFP00000027550.1"/>
    </source>
</evidence>
<comment type="similarity">
    <text evidence="2">Belongs to the liprin family. Liprin-alpha subfamily.</text>
</comment>
<dbReference type="Pfam" id="PF00536">
    <property type="entry name" value="SAM_1"/>
    <property type="match status" value="2"/>
</dbReference>
<dbReference type="Proteomes" id="UP000007646">
    <property type="component" value="Unassembled WGS sequence"/>
</dbReference>
<reference evidence="10" key="2">
    <citation type="submission" date="2025-08" db="UniProtKB">
        <authorList>
            <consortium name="Ensembl"/>
        </authorList>
    </citation>
    <scope>IDENTIFICATION</scope>
    <source>
        <strain evidence="10">Isolate ISIS603380</strain>
    </source>
</reference>
<dbReference type="OMA" id="LMMMCEV"/>
<dbReference type="InterPro" id="IPR037620">
    <property type="entry name" value="LIP-1_SAM_1"/>
</dbReference>
<feature type="region of interest" description="Disordered" evidence="8">
    <location>
        <begin position="1190"/>
        <end position="1242"/>
    </location>
</feature>
<feature type="coiled-coil region" evidence="7">
    <location>
        <begin position="182"/>
        <end position="209"/>
    </location>
</feature>
<dbReference type="GO" id="GO:0098831">
    <property type="term" value="C:presynaptic active zone cytoplasmic component"/>
    <property type="evidence" value="ECO:0007669"/>
    <property type="project" value="Ensembl"/>
</dbReference>
<evidence type="ECO:0000256" key="8">
    <source>
        <dbReference type="SAM" id="MobiDB-lite"/>
    </source>
</evidence>
<dbReference type="GO" id="GO:0016081">
    <property type="term" value="P:synaptic vesicle docking"/>
    <property type="evidence" value="ECO:0007669"/>
    <property type="project" value="Ensembl"/>
</dbReference>
<feature type="coiled-coil region" evidence="7">
    <location>
        <begin position="104"/>
        <end position="138"/>
    </location>
</feature>
<dbReference type="InterPro" id="IPR037622">
    <property type="entry name" value="LIP-1_SAM_3"/>
</dbReference>
<dbReference type="InterPro" id="IPR013761">
    <property type="entry name" value="SAM/pointed_sf"/>
</dbReference>
<reference evidence="10 11" key="1">
    <citation type="submission" date="2009-06" db="EMBL/GenBank/DDBJ databases">
        <title>The Genome Sequence of Loxodonta africana (African elephant).</title>
        <authorList>
            <person name="Di Palma F."/>
            <person name="Heiman D."/>
            <person name="Young S."/>
            <person name="Johnson J."/>
            <person name="Lander E.S."/>
            <person name="Lindblad-Toh K."/>
        </authorList>
    </citation>
    <scope>NUCLEOTIDE SEQUENCE [LARGE SCALE GENOMIC DNA]</scope>
    <source>
        <strain evidence="10 11">Isolate ISIS603380</strain>
    </source>
</reference>
<feature type="region of interest" description="Disordered" evidence="8">
    <location>
        <begin position="784"/>
        <end position="813"/>
    </location>
</feature>
<dbReference type="Pfam" id="PF07647">
    <property type="entry name" value="SAM_2"/>
    <property type="match status" value="1"/>
</dbReference>
<dbReference type="FunFam" id="1.10.150.50:FF:000003">
    <property type="entry name" value="liprin-alpha-2 isoform X1"/>
    <property type="match status" value="1"/>
</dbReference>
<evidence type="ECO:0000256" key="7">
    <source>
        <dbReference type="SAM" id="Coils"/>
    </source>
</evidence>
<keyword evidence="5" id="KW-0677">Repeat</keyword>
<dbReference type="FunFam" id="1.10.150.50:FF:000002">
    <property type="entry name" value="PTPRF interacting protein alpha 1"/>
    <property type="match status" value="1"/>
</dbReference>